<evidence type="ECO:0000256" key="3">
    <source>
        <dbReference type="ARBA" id="ARBA00023163"/>
    </source>
</evidence>
<dbReference type="InterPro" id="IPR011991">
    <property type="entry name" value="ArsR-like_HTH"/>
</dbReference>
<dbReference type="InterPro" id="IPR050684">
    <property type="entry name" value="HTH-Siroheme_Decarb"/>
</dbReference>
<dbReference type="GeneID" id="70684084"/>
<reference evidence="5" key="1">
    <citation type="submission" date="2020-11" db="EMBL/GenBank/DDBJ databases">
        <title>Carbohydrate-dependent, anaerobic sulfur respiration: A novel catabolism in halophilic archaea.</title>
        <authorList>
            <person name="Sorokin D.Y."/>
            <person name="Messina E."/>
            <person name="Smedile F."/>
            <person name="La Cono V."/>
            <person name="Hallsworth J.E."/>
            <person name="Yakimov M.M."/>
        </authorList>
    </citation>
    <scope>NUCLEOTIDE SEQUENCE</scope>
    <source>
        <strain evidence="5">AArc-S</strain>
    </source>
</reference>
<organism evidence="5 6">
    <name type="scientific">Natranaeroarchaeum sulfidigenes</name>
    <dbReference type="NCBI Taxonomy" id="2784880"/>
    <lineage>
        <taxon>Archaea</taxon>
        <taxon>Methanobacteriati</taxon>
        <taxon>Methanobacteriota</taxon>
        <taxon>Stenosarchaea group</taxon>
        <taxon>Halobacteria</taxon>
        <taxon>Halobacteriales</taxon>
        <taxon>Natronoarchaeaceae</taxon>
        <taxon>Natranaeroarchaeum</taxon>
    </lineage>
</organism>
<keyword evidence="2 5" id="KW-0238">DNA-binding</keyword>
<proteinExistence type="predicted"/>
<dbReference type="InterPro" id="IPR036390">
    <property type="entry name" value="WH_DNA-bd_sf"/>
</dbReference>
<evidence type="ECO:0000259" key="4">
    <source>
        <dbReference type="PROSITE" id="PS50956"/>
    </source>
</evidence>
<dbReference type="InterPro" id="IPR000485">
    <property type="entry name" value="AsnC-type_HTH_dom"/>
</dbReference>
<dbReference type="RefSeq" id="WP_238479030.1">
    <property type="nucleotide sequence ID" value="NZ_CP064786.1"/>
</dbReference>
<protein>
    <submittedName>
        <fullName evidence="5">DNA-binding transcriptional regulator, Lrp family</fullName>
    </submittedName>
</protein>
<dbReference type="InterPro" id="IPR011017">
    <property type="entry name" value="TRASH_dom"/>
</dbReference>
<dbReference type="PRINTS" id="PR00033">
    <property type="entry name" value="HTHASNC"/>
</dbReference>
<keyword evidence="6" id="KW-1185">Reference proteome</keyword>
<dbReference type="EMBL" id="CP064786">
    <property type="protein sequence ID" value="QSG01925.1"/>
    <property type="molecule type" value="Genomic_DNA"/>
</dbReference>
<dbReference type="Proteomes" id="UP000663586">
    <property type="component" value="Chromosome"/>
</dbReference>
<accession>A0A897MUK8</accession>
<name>A0A897MUK8_9EURY</name>
<dbReference type="SUPFAM" id="SSF46785">
    <property type="entry name" value="Winged helix' DNA-binding domain"/>
    <property type="match status" value="1"/>
</dbReference>
<feature type="domain" description="HTH asnC-type" evidence="4">
    <location>
        <begin position="3"/>
        <end position="82"/>
    </location>
</feature>
<evidence type="ECO:0000256" key="2">
    <source>
        <dbReference type="ARBA" id="ARBA00023125"/>
    </source>
</evidence>
<evidence type="ECO:0000313" key="5">
    <source>
        <dbReference type="EMBL" id="QSG01925.1"/>
    </source>
</evidence>
<dbReference type="SMART" id="SM00344">
    <property type="entry name" value="HTH_ASNC"/>
    <property type="match status" value="1"/>
</dbReference>
<dbReference type="KEGG" id="hara:AArcS_0700"/>
<dbReference type="Gene3D" id="1.10.10.10">
    <property type="entry name" value="Winged helix-like DNA-binding domain superfamily/Winged helix DNA-binding domain"/>
    <property type="match status" value="1"/>
</dbReference>
<dbReference type="GO" id="GO:0043565">
    <property type="term" value="F:sequence-specific DNA binding"/>
    <property type="evidence" value="ECO:0007669"/>
    <property type="project" value="InterPro"/>
</dbReference>
<keyword evidence="1" id="KW-0805">Transcription regulation</keyword>
<dbReference type="AlphaFoldDB" id="A0A897MUK8"/>
<dbReference type="Pfam" id="PF13404">
    <property type="entry name" value="HTH_AsnC-type"/>
    <property type="match status" value="1"/>
</dbReference>
<dbReference type="Pfam" id="PF24273">
    <property type="entry name" value="TRASH_HVO_1752_C"/>
    <property type="match status" value="1"/>
</dbReference>
<evidence type="ECO:0000313" key="6">
    <source>
        <dbReference type="Proteomes" id="UP000663586"/>
    </source>
</evidence>
<dbReference type="CDD" id="cd00090">
    <property type="entry name" value="HTH_ARSR"/>
    <property type="match status" value="1"/>
</dbReference>
<evidence type="ECO:0000256" key="1">
    <source>
        <dbReference type="ARBA" id="ARBA00023015"/>
    </source>
</evidence>
<dbReference type="SMART" id="SM00746">
    <property type="entry name" value="TRASH"/>
    <property type="match status" value="1"/>
</dbReference>
<sequence>MPLDETDAEILRLLVEDASRSYREIGEKVDLTAPSVSDRLDRLREYGVLERFTVAVDQSMFSNSAARLVDIQVGPGDAEGLAAGLEAVDGIEHVIRTESGRVVAQAHLAESDLRERLSDLLADRTVIEYRVESVVESAWNPDLHGGEFAVDCVECGKTVEGEGVTVERNGNRYVLCCHSCESLFLERYEELEKGVDH</sequence>
<dbReference type="InterPro" id="IPR036388">
    <property type="entry name" value="WH-like_DNA-bd_sf"/>
</dbReference>
<gene>
    <name evidence="5" type="ORF">AArcS_0700</name>
</gene>
<dbReference type="PANTHER" id="PTHR43413">
    <property type="entry name" value="TRANSCRIPTIONAL REGULATOR, ASNC FAMILY"/>
    <property type="match status" value="1"/>
</dbReference>
<dbReference type="InterPro" id="IPR056526">
    <property type="entry name" value="TRASH_HVO_1752"/>
</dbReference>
<dbReference type="PROSITE" id="PS50956">
    <property type="entry name" value="HTH_ASNC_2"/>
    <property type="match status" value="1"/>
</dbReference>
<dbReference type="InterPro" id="IPR019888">
    <property type="entry name" value="Tscrpt_reg_AsnC-like"/>
</dbReference>
<keyword evidence="3" id="KW-0804">Transcription</keyword>
<dbReference type="PANTHER" id="PTHR43413:SF4">
    <property type="entry name" value="HTH-TYPE TRANSCRIPTIONAL REGULATOR LYSM"/>
    <property type="match status" value="1"/>
</dbReference>